<dbReference type="AlphaFoldDB" id="A0E6J8"/>
<dbReference type="HOGENOM" id="CLU_3385824_0_0_1"/>
<protein>
    <submittedName>
        <fullName evidence="1">Uncharacterized protein</fullName>
    </submittedName>
</protein>
<keyword evidence="2" id="KW-1185">Reference proteome</keyword>
<gene>
    <name evidence="1" type="ORF">GSPATT00003780001</name>
</gene>
<dbReference type="Proteomes" id="UP000000600">
    <property type="component" value="Unassembled WGS sequence"/>
</dbReference>
<dbReference type="InParanoid" id="A0E6J8"/>
<dbReference type="KEGG" id="ptm:GSPATT00003780001"/>
<evidence type="ECO:0000313" key="1">
    <source>
        <dbReference type="EMBL" id="CAK90915.1"/>
    </source>
</evidence>
<dbReference type="Gene3D" id="3.40.50.1000">
    <property type="entry name" value="HAD superfamily/HAD-like"/>
    <property type="match status" value="1"/>
</dbReference>
<name>A0E6J8_PARTE</name>
<proteinExistence type="predicted"/>
<dbReference type="RefSeq" id="XP_001458312.1">
    <property type="nucleotide sequence ID" value="XM_001458275.1"/>
</dbReference>
<sequence>MVTGDQPPTAGAIAKSIGIITGKTVDDLLEENP</sequence>
<reference evidence="1 2" key="1">
    <citation type="journal article" date="2006" name="Nature">
        <title>Global trends of whole-genome duplications revealed by the ciliate Paramecium tetraurelia.</title>
        <authorList>
            <consortium name="Genoscope"/>
            <person name="Aury J.-M."/>
            <person name="Jaillon O."/>
            <person name="Duret L."/>
            <person name="Noel B."/>
            <person name="Jubin C."/>
            <person name="Porcel B.M."/>
            <person name="Segurens B."/>
            <person name="Daubin V."/>
            <person name="Anthouard V."/>
            <person name="Aiach N."/>
            <person name="Arnaiz O."/>
            <person name="Billaut A."/>
            <person name="Beisson J."/>
            <person name="Blanc I."/>
            <person name="Bouhouche K."/>
            <person name="Camara F."/>
            <person name="Duharcourt S."/>
            <person name="Guigo R."/>
            <person name="Gogendeau D."/>
            <person name="Katinka M."/>
            <person name="Keller A.-M."/>
            <person name="Kissmehl R."/>
            <person name="Klotz C."/>
            <person name="Koll F."/>
            <person name="Le Moue A."/>
            <person name="Lepere C."/>
            <person name="Malinsky S."/>
            <person name="Nowacki M."/>
            <person name="Nowak J.K."/>
            <person name="Plattner H."/>
            <person name="Poulain J."/>
            <person name="Ruiz F."/>
            <person name="Serrano V."/>
            <person name="Zagulski M."/>
            <person name="Dessen P."/>
            <person name="Betermier M."/>
            <person name="Weissenbach J."/>
            <person name="Scarpelli C."/>
            <person name="Schachter V."/>
            <person name="Sperling L."/>
            <person name="Meyer E."/>
            <person name="Cohen J."/>
            <person name="Wincker P."/>
        </authorList>
    </citation>
    <scope>NUCLEOTIDE SEQUENCE [LARGE SCALE GENOMIC DNA]</scope>
    <source>
        <strain evidence="1 2">Stock d4-2</strain>
    </source>
</reference>
<dbReference type="InterPro" id="IPR023214">
    <property type="entry name" value="HAD_sf"/>
</dbReference>
<evidence type="ECO:0000313" key="2">
    <source>
        <dbReference type="Proteomes" id="UP000000600"/>
    </source>
</evidence>
<dbReference type="GeneID" id="5044097"/>
<organism evidence="1 2">
    <name type="scientific">Paramecium tetraurelia</name>
    <dbReference type="NCBI Taxonomy" id="5888"/>
    <lineage>
        <taxon>Eukaryota</taxon>
        <taxon>Sar</taxon>
        <taxon>Alveolata</taxon>
        <taxon>Ciliophora</taxon>
        <taxon>Intramacronucleata</taxon>
        <taxon>Oligohymenophorea</taxon>
        <taxon>Peniculida</taxon>
        <taxon>Parameciidae</taxon>
        <taxon>Paramecium</taxon>
    </lineage>
</organism>
<accession>A0E6J8</accession>
<dbReference type="EMBL" id="CT868660">
    <property type="protein sequence ID" value="CAK90915.1"/>
    <property type="molecule type" value="Genomic_DNA"/>
</dbReference>